<reference evidence="6" key="1">
    <citation type="journal article" date="2020" name="Stud. Mycol.">
        <title>101 Dothideomycetes genomes: a test case for predicting lifestyles and emergence of pathogens.</title>
        <authorList>
            <person name="Haridas S."/>
            <person name="Albert R."/>
            <person name="Binder M."/>
            <person name="Bloem J."/>
            <person name="Labutti K."/>
            <person name="Salamov A."/>
            <person name="Andreopoulos B."/>
            <person name="Baker S."/>
            <person name="Barry K."/>
            <person name="Bills G."/>
            <person name="Bluhm B."/>
            <person name="Cannon C."/>
            <person name="Castanera R."/>
            <person name="Culley D."/>
            <person name="Daum C."/>
            <person name="Ezra D."/>
            <person name="Gonzalez J."/>
            <person name="Henrissat B."/>
            <person name="Kuo A."/>
            <person name="Liang C."/>
            <person name="Lipzen A."/>
            <person name="Lutzoni F."/>
            <person name="Magnuson J."/>
            <person name="Mondo S."/>
            <person name="Nolan M."/>
            <person name="Ohm R."/>
            <person name="Pangilinan J."/>
            <person name="Park H.-J."/>
            <person name="Ramirez L."/>
            <person name="Alfaro M."/>
            <person name="Sun H."/>
            <person name="Tritt A."/>
            <person name="Yoshinaga Y."/>
            <person name="Zwiers L.-H."/>
            <person name="Turgeon B."/>
            <person name="Goodwin S."/>
            <person name="Spatafora J."/>
            <person name="Crous P."/>
            <person name="Grigoriev I."/>
        </authorList>
    </citation>
    <scope>NUCLEOTIDE SEQUENCE</scope>
    <source>
        <strain evidence="6">CBS 675.92</strain>
    </source>
</reference>
<evidence type="ECO:0000256" key="4">
    <source>
        <dbReference type="ARBA" id="ARBA00023136"/>
    </source>
</evidence>
<dbReference type="InterPro" id="IPR007568">
    <property type="entry name" value="RTA1"/>
</dbReference>
<keyword evidence="4 5" id="KW-0472">Membrane</keyword>
<gene>
    <name evidence="6" type="ORF">CC80DRAFT_524979</name>
</gene>
<feature type="transmembrane region" description="Helical" evidence="5">
    <location>
        <begin position="195"/>
        <end position="219"/>
    </location>
</feature>
<feature type="transmembrane region" description="Helical" evidence="5">
    <location>
        <begin position="117"/>
        <end position="139"/>
    </location>
</feature>
<dbReference type="Proteomes" id="UP000800035">
    <property type="component" value="Unassembled WGS sequence"/>
</dbReference>
<evidence type="ECO:0000313" key="7">
    <source>
        <dbReference type="Proteomes" id="UP000800035"/>
    </source>
</evidence>
<evidence type="ECO:0000256" key="3">
    <source>
        <dbReference type="ARBA" id="ARBA00022989"/>
    </source>
</evidence>
<dbReference type="PANTHER" id="PTHR31465:SF9">
    <property type="entry name" value="SPHINGOID LONG-CHAIN BASE TRANSPORTER RSB1"/>
    <property type="match status" value="1"/>
</dbReference>
<organism evidence="6 7">
    <name type="scientific">Byssothecium circinans</name>
    <dbReference type="NCBI Taxonomy" id="147558"/>
    <lineage>
        <taxon>Eukaryota</taxon>
        <taxon>Fungi</taxon>
        <taxon>Dikarya</taxon>
        <taxon>Ascomycota</taxon>
        <taxon>Pezizomycotina</taxon>
        <taxon>Dothideomycetes</taxon>
        <taxon>Pleosporomycetidae</taxon>
        <taxon>Pleosporales</taxon>
        <taxon>Massarineae</taxon>
        <taxon>Massarinaceae</taxon>
        <taxon>Byssothecium</taxon>
    </lineage>
</organism>
<dbReference type="PANTHER" id="PTHR31465">
    <property type="entry name" value="PROTEIN RTA1-RELATED"/>
    <property type="match status" value="1"/>
</dbReference>
<evidence type="ECO:0000256" key="5">
    <source>
        <dbReference type="SAM" id="Phobius"/>
    </source>
</evidence>
<dbReference type="GO" id="GO:0005886">
    <property type="term" value="C:plasma membrane"/>
    <property type="evidence" value="ECO:0007669"/>
    <property type="project" value="TreeGrafter"/>
</dbReference>
<feature type="transmembrane region" description="Helical" evidence="5">
    <location>
        <begin position="160"/>
        <end position="183"/>
    </location>
</feature>
<sequence length="342" mass="38313">MDYALPLLARKLDQNGIDPDHLILNTTNPVLIAMQKKYCRVGTCPPEWAILHYRPNFIGNTIYLAMFGLLLAGQLWFGIRKKTYKYCATVCLGVIGEMVGYVGRLMLNKNPFPMNNFLINLVPLTVAPALLTGGIYLCLGRVITAIGSENSRLRPKWYTYIFVGSDLFSLILQAAGGAMASTAKDKKGSDLGVKIMIAGLIFQVASMIVFFAIWGDFALRVKRAEKKGTLARSQPPLYRDLRDSGLLRWFQWSLFIATILIFIRCIYRVAELWGGFNSELANHELTFMIFEGPLIIGAVSAMTVYHPGRVFDKLWDAAGKGIRAMKLEDPESHLLNTEYSRV</sequence>
<dbReference type="GO" id="GO:0000324">
    <property type="term" value="C:fungal-type vacuole"/>
    <property type="evidence" value="ECO:0007669"/>
    <property type="project" value="TreeGrafter"/>
</dbReference>
<feature type="transmembrane region" description="Helical" evidence="5">
    <location>
        <begin position="61"/>
        <end position="79"/>
    </location>
</feature>
<feature type="transmembrane region" description="Helical" evidence="5">
    <location>
        <begin position="86"/>
        <end position="105"/>
    </location>
</feature>
<dbReference type="OrthoDB" id="4521223at2759"/>
<keyword evidence="2 5" id="KW-0812">Transmembrane</keyword>
<evidence type="ECO:0000313" key="6">
    <source>
        <dbReference type="EMBL" id="KAF1957466.1"/>
    </source>
</evidence>
<dbReference type="AlphaFoldDB" id="A0A6A5U3B2"/>
<proteinExistence type="predicted"/>
<comment type="subcellular location">
    <subcellularLocation>
        <location evidence="1">Membrane</location>
        <topology evidence="1">Multi-pass membrane protein</topology>
    </subcellularLocation>
</comment>
<keyword evidence="7" id="KW-1185">Reference proteome</keyword>
<feature type="transmembrane region" description="Helical" evidence="5">
    <location>
        <begin position="249"/>
        <end position="270"/>
    </location>
</feature>
<dbReference type="EMBL" id="ML976989">
    <property type="protein sequence ID" value="KAF1957466.1"/>
    <property type="molecule type" value="Genomic_DNA"/>
</dbReference>
<evidence type="ECO:0000256" key="2">
    <source>
        <dbReference type="ARBA" id="ARBA00022692"/>
    </source>
</evidence>
<dbReference type="Pfam" id="PF04479">
    <property type="entry name" value="RTA1"/>
    <property type="match status" value="1"/>
</dbReference>
<keyword evidence="3 5" id="KW-1133">Transmembrane helix</keyword>
<protein>
    <submittedName>
        <fullName evidence="6">RTA1-domain-containing protein</fullName>
    </submittedName>
</protein>
<accession>A0A6A5U3B2</accession>
<feature type="transmembrane region" description="Helical" evidence="5">
    <location>
        <begin position="285"/>
        <end position="305"/>
    </location>
</feature>
<name>A0A6A5U3B2_9PLEO</name>
<evidence type="ECO:0000256" key="1">
    <source>
        <dbReference type="ARBA" id="ARBA00004141"/>
    </source>
</evidence>